<keyword evidence="2" id="KW-1185">Reference proteome</keyword>
<protein>
    <submittedName>
        <fullName evidence="1">Uncharacterized protein</fullName>
    </submittedName>
</protein>
<comment type="caution">
    <text evidence="1">The sequence shown here is derived from an EMBL/GenBank/DDBJ whole genome shotgun (WGS) entry which is preliminary data.</text>
</comment>
<dbReference type="Proteomes" id="UP000682308">
    <property type="component" value="Unassembled WGS sequence"/>
</dbReference>
<organism evidence="1 2">
    <name type="scientific">Streptomyces tuirus</name>
    <dbReference type="NCBI Taxonomy" id="68278"/>
    <lineage>
        <taxon>Bacteria</taxon>
        <taxon>Bacillati</taxon>
        <taxon>Actinomycetota</taxon>
        <taxon>Actinomycetes</taxon>
        <taxon>Kitasatosporales</taxon>
        <taxon>Streptomycetaceae</taxon>
        <taxon>Streptomyces</taxon>
    </lineage>
</organism>
<reference evidence="1 2" key="1">
    <citation type="submission" date="2021-04" db="EMBL/GenBank/DDBJ databases">
        <title>Characterization of the biosynthetic gene cluster of new lipopeptides with antitumor activity in the genome of the marine Streptomyces PHM034.</title>
        <authorList>
            <person name="Ceniceros A."/>
            <person name="Canedo L."/>
            <person name="Mendez C."/>
            <person name="Olano C."/>
            <person name="Schleissner C."/>
            <person name="Cuevas C."/>
            <person name="De La Calle F."/>
            <person name="Salas J.A."/>
        </authorList>
    </citation>
    <scope>NUCLEOTIDE SEQUENCE [LARGE SCALE GENOMIC DNA]</scope>
    <source>
        <strain evidence="1 2">PHM034</strain>
    </source>
</reference>
<dbReference type="AlphaFoldDB" id="A0A941J2B2"/>
<dbReference type="EMBL" id="JAGTPG010000002">
    <property type="protein sequence ID" value="MBR8639795.1"/>
    <property type="molecule type" value="Genomic_DNA"/>
</dbReference>
<sequence>MIKTLHRFRGTLASTGLARDPWPDTSTNAVVDHPTVPELKTPVIRPETWFPLVRAAWAYINDFGPDILRALDYWRRLQTEARPLSTADADTRFTAWVADPGNEVPVHQLTGKSTVNWQLLTFLIGFESRKMAFFTKQNRAGLARRATAERLVAEGRIRTSLIDGLREVTRPDDSRGPWHGTLQPRELAVECLALRNACYVFVAALSMMRDGENGAELHLMQHSAGSK</sequence>
<name>A0A941J2B2_9ACTN</name>
<proteinExistence type="predicted"/>
<evidence type="ECO:0000313" key="2">
    <source>
        <dbReference type="Proteomes" id="UP000682308"/>
    </source>
</evidence>
<gene>
    <name evidence="1" type="ORF">KEF29_12085</name>
</gene>
<accession>A0A941J2B2</accession>
<evidence type="ECO:0000313" key="1">
    <source>
        <dbReference type="EMBL" id="MBR8639795.1"/>
    </source>
</evidence>